<proteinExistence type="predicted"/>
<evidence type="ECO:0000313" key="2">
    <source>
        <dbReference type="RefSeq" id="XP_024944023.1"/>
    </source>
</evidence>
<name>A0AAJ7RN97_CEPCN</name>
<dbReference type="RefSeq" id="XP_024944023.1">
    <property type="nucleotide sequence ID" value="XM_025088255.1"/>
</dbReference>
<dbReference type="KEGG" id="ccin:112494844"/>
<reference evidence="2" key="1">
    <citation type="submission" date="2025-08" db="UniProtKB">
        <authorList>
            <consortium name="RefSeq"/>
        </authorList>
    </citation>
    <scope>IDENTIFICATION</scope>
</reference>
<sequence>MQCLIGNIPSVCTQLSSRWMRKEIKARYCTVYLLWEKHLLLPGKNKGHRRSSCEHLSRSQVNSLLAEGSSSTVRALDLLIWLIFPRVPTFSGPLSGVRDADDDTLEEKYFELRKFVRLYRDKNLLMVLYRSERAIGTRLSGWGSVRMRSGSLGVLSEINIFTFIDRIYMKI</sequence>
<keyword evidence="1" id="KW-1185">Reference proteome</keyword>
<accession>A0AAJ7RN97</accession>
<gene>
    <name evidence="2" type="primary">LOC112494844</name>
</gene>
<dbReference type="GeneID" id="112494844"/>
<dbReference type="AlphaFoldDB" id="A0AAJ7RN97"/>
<dbReference type="Proteomes" id="UP000694920">
    <property type="component" value="Unplaced"/>
</dbReference>
<evidence type="ECO:0000313" key="1">
    <source>
        <dbReference type="Proteomes" id="UP000694920"/>
    </source>
</evidence>
<protein>
    <submittedName>
        <fullName evidence="2">Uncharacterized protein LOC112494844</fullName>
    </submittedName>
</protein>
<organism evidence="1 2">
    <name type="scientific">Cephus cinctus</name>
    <name type="common">Wheat stem sawfly</name>
    <dbReference type="NCBI Taxonomy" id="211228"/>
    <lineage>
        <taxon>Eukaryota</taxon>
        <taxon>Metazoa</taxon>
        <taxon>Ecdysozoa</taxon>
        <taxon>Arthropoda</taxon>
        <taxon>Hexapoda</taxon>
        <taxon>Insecta</taxon>
        <taxon>Pterygota</taxon>
        <taxon>Neoptera</taxon>
        <taxon>Endopterygota</taxon>
        <taxon>Hymenoptera</taxon>
        <taxon>Cephoidea</taxon>
        <taxon>Cephidae</taxon>
        <taxon>Cephus</taxon>
    </lineage>
</organism>